<evidence type="ECO:0000256" key="7">
    <source>
        <dbReference type="HAMAP-Rule" id="MF_00902"/>
    </source>
</evidence>
<keyword evidence="6 7" id="KW-0472">Membrane</keyword>
<feature type="transmembrane region" description="Helical" evidence="7">
    <location>
        <begin position="29"/>
        <end position="47"/>
    </location>
</feature>
<keyword evidence="7" id="KW-1003">Cell membrane</keyword>
<feature type="transmembrane region" description="Helical" evidence="7">
    <location>
        <begin position="122"/>
        <end position="144"/>
    </location>
</feature>
<dbReference type="PANTHER" id="PTHR30371:SF0">
    <property type="entry name" value="SEC-INDEPENDENT PROTEIN TRANSLOCASE PROTEIN TATC, CHLOROPLASTIC-RELATED"/>
    <property type="match status" value="1"/>
</dbReference>
<evidence type="ECO:0000256" key="4">
    <source>
        <dbReference type="ARBA" id="ARBA00022989"/>
    </source>
</evidence>
<keyword evidence="5 7" id="KW-0811">Translocation</keyword>
<comment type="subunit">
    <text evidence="7">The Tat system comprises two distinct complexes: a TatABC complex, containing multiple copies of TatA, TatB and TatC subunits, and a separate TatA complex, containing only TatA subunits. Substrates initially bind to the TatABC complex, which probably triggers association of the separate TatA complex to form the active translocon.</text>
</comment>
<dbReference type="InterPro" id="IPR002033">
    <property type="entry name" value="TatC"/>
</dbReference>
<comment type="function">
    <text evidence="7">Part of the twin-arginine translocation (Tat) system that transports large folded proteins containing a characteristic twin-arginine motif in their signal peptide across membranes. Together with TatB, TatC is part of a receptor directly interacting with Tat signal peptides.</text>
</comment>
<name>A0ABP5E2U4_9ACTN</name>
<dbReference type="PRINTS" id="PR01840">
    <property type="entry name" value="TATCFAMILY"/>
</dbReference>
<protein>
    <recommendedName>
        <fullName evidence="7">Sec-independent protein translocase protein TatC</fullName>
    </recommendedName>
</protein>
<dbReference type="NCBIfam" id="TIGR00945">
    <property type="entry name" value="tatC"/>
    <property type="match status" value="1"/>
</dbReference>
<proteinExistence type="inferred from homology"/>
<accession>A0ABP5E2U4</accession>
<reference evidence="9" key="1">
    <citation type="journal article" date="2019" name="Int. J. Syst. Evol. Microbiol.">
        <title>The Global Catalogue of Microorganisms (GCM) 10K type strain sequencing project: providing services to taxonomists for standard genome sequencing and annotation.</title>
        <authorList>
            <consortium name="The Broad Institute Genomics Platform"/>
            <consortium name="The Broad Institute Genome Sequencing Center for Infectious Disease"/>
            <person name="Wu L."/>
            <person name="Ma J."/>
        </authorList>
    </citation>
    <scope>NUCLEOTIDE SEQUENCE [LARGE SCALE GENOMIC DNA]</scope>
    <source>
        <strain evidence="9">JCM 15313</strain>
    </source>
</reference>
<evidence type="ECO:0000313" key="8">
    <source>
        <dbReference type="EMBL" id="GAA1990721.1"/>
    </source>
</evidence>
<evidence type="ECO:0000256" key="5">
    <source>
        <dbReference type="ARBA" id="ARBA00023010"/>
    </source>
</evidence>
<feature type="transmembrane region" description="Helical" evidence="7">
    <location>
        <begin position="90"/>
        <end position="110"/>
    </location>
</feature>
<evidence type="ECO:0000256" key="3">
    <source>
        <dbReference type="ARBA" id="ARBA00022927"/>
    </source>
</evidence>
<comment type="subcellular location">
    <subcellularLocation>
        <location evidence="7">Cell membrane</location>
        <topology evidence="7">Multi-pass membrane protein</topology>
    </subcellularLocation>
    <subcellularLocation>
        <location evidence="1">Membrane</location>
        <topology evidence="1">Multi-pass membrane protein</topology>
    </subcellularLocation>
</comment>
<evidence type="ECO:0000256" key="1">
    <source>
        <dbReference type="ARBA" id="ARBA00004141"/>
    </source>
</evidence>
<comment type="similarity">
    <text evidence="7">Belongs to the TatC family.</text>
</comment>
<feature type="transmembrane region" description="Helical" evidence="7">
    <location>
        <begin position="231"/>
        <end position="250"/>
    </location>
</feature>
<dbReference type="Proteomes" id="UP001501585">
    <property type="component" value="Unassembled WGS sequence"/>
</dbReference>
<gene>
    <name evidence="7 8" type="primary">tatC</name>
    <name evidence="8" type="ORF">GCM10009799_15810</name>
</gene>
<dbReference type="HAMAP" id="MF_00902">
    <property type="entry name" value="TatC"/>
    <property type="match status" value="1"/>
</dbReference>
<feature type="transmembrane region" description="Helical" evidence="7">
    <location>
        <begin position="172"/>
        <end position="195"/>
    </location>
</feature>
<evidence type="ECO:0000313" key="9">
    <source>
        <dbReference type="Proteomes" id="UP001501585"/>
    </source>
</evidence>
<dbReference type="Pfam" id="PF00902">
    <property type="entry name" value="TatC"/>
    <property type="match status" value="1"/>
</dbReference>
<keyword evidence="4 7" id="KW-1133">Transmembrane helix</keyword>
<sequence>MQVRRQRRVKDPEGRMPLMDHLRELRNRLVKAMIAIALGTVVGYYVYDPVWAVLKAPYCALPEAQAVVDGGQCNLIFTGVFDAFFVAFKVWVIVGILVSSPFWLYQLWAFVAPALRRRERKFTYVFVPLAVVLFLTGAVLAYYITKLAMEVLFGFAPADAVPMITIDNYLNYMMLMMVVFGVGFVMPLLVALLNLMGVLPHAAIAKWRRVIIFFSFVLAAVLTPAEPISMLALAIPIILLFELAELFCFINDRRTRAVDALADLDDDEISSLDDVMDEDDNEGARGTPKR</sequence>
<evidence type="ECO:0000256" key="6">
    <source>
        <dbReference type="ARBA" id="ARBA00023136"/>
    </source>
</evidence>
<dbReference type="EMBL" id="BAAAPC010000005">
    <property type="protein sequence ID" value="GAA1990721.1"/>
    <property type="molecule type" value="Genomic_DNA"/>
</dbReference>
<keyword evidence="2 7" id="KW-0812">Transmembrane</keyword>
<organism evidence="8 9">
    <name type="scientific">Nocardiopsis rhodophaea</name>
    <dbReference type="NCBI Taxonomy" id="280238"/>
    <lineage>
        <taxon>Bacteria</taxon>
        <taxon>Bacillati</taxon>
        <taxon>Actinomycetota</taxon>
        <taxon>Actinomycetes</taxon>
        <taxon>Streptosporangiales</taxon>
        <taxon>Nocardiopsidaceae</taxon>
        <taxon>Nocardiopsis</taxon>
    </lineage>
</organism>
<keyword evidence="3 7" id="KW-0653">Protein transport</keyword>
<feature type="transmembrane region" description="Helical" evidence="7">
    <location>
        <begin position="207"/>
        <end position="225"/>
    </location>
</feature>
<dbReference type="PANTHER" id="PTHR30371">
    <property type="entry name" value="SEC-INDEPENDENT PROTEIN TRANSLOCASE PROTEIN TATC"/>
    <property type="match status" value="1"/>
</dbReference>
<keyword evidence="7" id="KW-0813">Transport</keyword>
<comment type="caution">
    <text evidence="8">The sequence shown here is derived from an EMBL/GenBank/DDBJ whole genome shotgun (WGS) entry which is preliminary data.</text>
</comment>
<keyword evidence="9" id="KW-1185">Reference proteome</keyword>
<evidence type="ECO:0000256" key="2">
    <source>
        <dbReference type="ARBA" id="ARBA00022692"/>
    </source>
</evidence>